<comment type="similarity">
    <text evidence="1 5">Belongs to the metallo-dependent hydrolases superfamily. NagA family.</text>
</comment>
<evidence type="ECO:0000256" key="4">
    <source>
        <dbReference type="ARBA" id="ARBA00023277"/>
    </source>
</evidence>
<feature type="binding site" evidence="7">
    <location>
        <position position="179"/>
    </location>
    <ligand>
        <name>Zn(2+)</name>
        <dbReference type="ChEBI" id="CHEBI:29105"/>
    </ligand>
</feature>
<evidence type="ECO:0000259" key="8">
    <source>
        <dbReference type="Pfam" id="PF01979"/>
    </source>
</evidence>
<feature type="active site" description="Proton donor/acceptor" evidence="6">
    <location>
        <position position="255"/>
    </location>
</feature>
<feature type="binding site" evidence="7">
    <location>
        <position position="116"/>
    </location>
    <ligand>
        <name>Zn(2+)</name>
        <dbReference type="ChEBI" id="CHEBI:29105"/>
    </ligand>
</feature>
<protein>
    <submittedName>
        <fullName evidence="9">N-acetylglucosamine-6-phosphate deacetylase</fullName>
        <ecNumber evidence="9">3.5.1.25</ecNumber>
    </submittedName>
</protein>
<dbReference type="CDD" id="cd00854">
    <property type="entry name" value="NagA"/>
    <property type="match status" value="1"/>
</dbReference>
<reference evidence="9 10" key="2">
    <citation type="journal article" date="2012" name="J. Bacteriol.">
        <title>Complete Genome Sequence of Rahnella sp. Strain Y9602, a Gammaproteobacterium Isolate from Metal- and Radionuclide-Contaminated Soil.</title>
        <authorList>
            <person name="Martinez R.J."/>
            <person name="Bruce D."/>
            <person name="Detter C."/>
            <person name="Goodwin L.A."/>
            <person name="Han J."/>
            <person name="Han C.S."/>
            <person name="Held B."/>
            <person name="Land M.L."/>
            <person name="Mikhailova N."/>
            <person name="Nolan M."/>
            <person name="Pennacchio L."/>
            <person name="Pitluck S."/>
            <person name="Tapia R."/>
            <person name="Woyke T."/>
            <person name="Sobecky P.A."/>
        </authorList>
    </citation>
    <scope>NUCLEOTIDE SEQUENCE [LARGE SCALE GENOMIC DNA]</scope>
    <source>
        <strain evidence="9 10">Y9602</strain>
        <plasmid evidence="9 10">pRAHAQ02</plasmid>
    </source>
</reference>
<keyword evidence="2 7" id="KW-0479">Metal-binding</keyword>
<evidence type="ECO:0000256" key="7">
    <source>
        <dbReference type="PIRSR" id="PIRSR038994-3"/>
    </source>
</evidence>
<evidence type="ECO:0000256" key="1">
    <source>
        <dbReference type="ARBA" id="ARBA00010716"/>
    </source>
</evidence>
<dbReference type="SUPFAM" id="SSF51338">
    <property type="entry name" value="Composite domain of metallo-dependent hydrolases"/>
    <property type="match status" value="1"/>
</dbReference>
<dbReference type="PANTHER" id="PTHR11113:SF14">
    <property type="entry name" value="N-ACETYLGLUCOSAMINE-6-PHOSPHATE DEACETYLASE"/>
    <property type="match status" value="1"/>
</dbReference>
<gene>
    <name evidence="9" type="ordered locus">Rahaq_5052</name>
</gene>
<evidence type="ECO:0000256" key="3">
    <source>
        <dbReference type="ARBA" id="ARBA00022801"/>
    </source>
</evidence>
<dbReference type="Proteomes" id="UP000007257">
    <property type="component" value="Plasmid pRAHAQ02"/>
</dbReference>
<evidence type="ECO:0000256" key="2">
    <source>
        <dbReference type="ARBA" id="ARBA00022723"/>
    </source>
</evidence>
<name>A0A0H3FJY3_RAHSY</name>
<dbReference type="EMBL" id="CP002507">
    <property type="protein sequence ID" value="ADW76626.1"/>
    <property type="molecule type" value="Genomic_DNA"/>
</dbReference>
<accession>A0A0H3FJY3</accession>
<dbReference type="Pfam" id="PF01979">
    <property type="entry name" value="Amidohydro_1"/>
    <property type="match status" value="1"/>
</dbReference>
<geneLocation type="plasmid" evidence="9 10">
    <name>pRAHAQ02</name>
</geneLocation>
<feature type="binding site" evidence="7">
    <location>
        <position position="200"/>
    </location>
    <ligand>
        <name>Zn(2+)</name>
        <dbReference type="ChEBI" id="CHEBI:29105"/>
    </ligand>
</feature>
<comment type="cofactor">
    <cofactor evidence="7">
        <name>a divalent metal cation</name>
        <dbReference type="ChEBI" id="CHEBI:60240"/>
    </cofactor>
    <text evidence="7">Binds 1 divalent metal cation per subunit.</text>
</comment>
<keyword evidence="4 5" id="KW-0119">Carbohydrate metabolism</keyword>
<evidence type="ECO:0000313" key="10">
    <source>
        <dbReference type="Proteomes" id="UP000007257"/>
    </source>
</evidence>
<dbReference type="InterPro" id="IPR032466">
    <property type="entry name" value="Metal_Hydrolase"/>
</dbReference>
<evidence type="ECO:0000313" key="9">
    <source>
        <dbReference type="EMBL" id="ADW76626.1"/>
    </source>
</evidence>
<organism evidence="9 10">
    <name type="scientific">Rahnella sp. (strain Y9602)</name>
    <dbReference type="NCBI Taxonomy" id="2703885"/>
    <lineage>
        <taxon>Bacteria</taxon>
        <taxon>Pseudomonadati</taxon>
        <taxon>Pseudomonadota</taxon>
        <taxon>Gammaproteobacteria</taxon>
        <taxon>Enterobacterales</taxon>
        <taxon>Yersiniaceae</taxon>
        <taxon>Rahnella</taxon>
    </lineage>
</organism>
<dbReference type="PANTHER" id="PTHR11113">
    <property type="entry name" value="N-ACETYLGLUCOSAMINE-6-PHOSPHATE DEACETYLASE"/>
    <property type="match status" value="1"/>
</dbReference>
<dbReference type="KEGG" id="rah:Rahaq_5052"/>
<reference evidence="10" key="1">
    <citation type="submission" date="2011-01" db="EMBL/GenBank/DDBJ databases">
        <title>Complete sequence of plasmid2 of Rahnella sp. Y9602.</title>
        <authorList>
            <consortium name="US DOE Joint Genome Institute"/>
            <person name="Lucas S."/>
            <person name="Copeland A."/>
            <person name="Lapidus A."/>
            <person name="Cheng J.-F."/>
            <person name="Goodwin L."/>
            <person name="Pitluck S."/>
            <person name="Lu M."/>
            <person name="Detter J.C."/>
            <person name="Han C."/>
            <person name="Tapia R."/>
            <person name="Land M."/>
            <person name="Hauser L."/>
            <person name="Kyrpides N."/>
            <person name="Ivanova N."/>
            <person name="Ovchinnikova G."/>
            <person name="Pagani I."/>
            <person name="Sobecky P.A."/>
            <person name="Martinez R.J."/>
            <person name="Woyke T."/>
        </authorList>
    </citation>
    <scope>NUCLEOTIDE SEQUENCE [LARGE SCALE GENOMIC DNA]</scope>
    <source>
        <strain evidence="10">Y9602</strain>
        <plasmid evidence="10">pRAHAQ02</plasmid>
    </source>
</reference>
<keyword evidence="3 5" id="KW-0378">Hydrolase</keyword>
<dbReference type="PIRSF" id="PIRSF038994">
    <property type="entry name" value="NagA"/>
    <property type="match status" value="1"/>
</dbReference>
<dbReference type="RefSeq" id="WP_013578307.1">
    <property type="nucleotide sequence ID" value="NC_015063.1"/>
</dbReference>
<dbReference type="HOGENOM" id="CLU_032482_2_1_6"/>
<dbReference type="Gene3D" id="2.30.40.10">
    <property type="entry name" value="Urease, subunit C, domain 1"/>
    <property type="match status" value="1"/>
</dbReference>
<dbReference type="InterPro" id="IPR003764">
    <property type="entry name" value="GlcNAc_6-P_deAcase"/>
</dbReference>
<proteinExistence type="inferred from homology"/>
<dbReference type="EC" id="3.5.1.25" evidence="9"/>
<feature type="domain" description="Amidohydrolase-related" evidence="8">
    <location>
        <begin position="37"/>
        <end position="359"/>
    </location>
</feature>
<keyword evidence="9" id="KW-0614">Plasmid</keyword>
<dbReference type="InterPro" id="IPR011059">
    <property type="entry name" value="Metal-dep_hydrolase_composite"/>
</dbReference>
<dbReference type="NCBIfam" id="TIGR00221">
    <property type="entry name" value="nagA"/>
    <property type="match status" value="1"/>
</dbReference>
<evidence type="ECO:0000256" key="5">
    <source>
        <dbReference type="PIRNR" id="PIRNR038994"/>
    </source>
</evidence>
<evidence type="ECO:0000256" key="6">
    <source>
        <dbReference type="PIRSR" id="PIRSR038994-1"/>
    </source>
</evidence>
<dbReference type="AlphaFoldDB" id="A0A0H3FJY3"/>
<dbReference type="InterPro" id="IPR006680">
    <property type="entry name" value="Amidohydro-rel"/>
</dbReference>
<dbReference type="Gene3D" id="3.20.20.140">
    <property type="entry name" value="Metal-dependent hydrolases"/>
    <property type="match status" value="1"/>
</dbReference>
<dbReference type="GO" id="GO:0046872">
    <property type="term" value="F:metal ion binding"/>
    <property type="evidence" value="ECO:0007669"/>
    <property type="project" value="UniProtKB-KW"/>
</dbReference>
<dbReference type="GO" id="GO:0006046">
    <property type="term" value="P:N-acetylglucosamine catabolic process"/>
    <property type="evidence" value="ECO:0007669"/>
    <property type="project" value="TreeGrafter"/>
</dbReference>
<dbReference type="OrthoDB" id="9776488at2"/>
<dbReference type="GO" id="GO:0008448">
    <property type="term" value="F:N-acetylglucosamine-6-phosphate deacetylase activity"/>
    <property type="evidence" value="ECO:0007669"/>
    <property type="project" value="UniProtKB-EC"/>
</dbReference>
<dbReference type="SUPFAM" id="SSF51556">
    <property type="entry name" value="Metallo-dependent hydrolases"/>
    <property type="match status" value="1"/>
</dbReference>
<sequence length="371" mass="40205">MWNIITPTGRVTGVLNVDMQGRISGIQEIHGKAEGWLLPGFIDLHIHGGGGKDLMEGGDALRTLTKAHARCGTTSLLATTVTASPESLASVLSDVRAFMDKPRSADTSRVLGVHLEGPFVNPDKLGAQPPESRVATREEIDYLLTLADIRLITLAAEFQENLNLIPYLCEKNIRVQQGHTLATYEQSLHAMRCGAKGFAHLYNAMSGIHHREPGALAAALAHAEFAEIIPDFEHVHSGALLAARRAIPKLYGVTDACSAMGMPDGEYKLGTHTIYKYPCMSATRLKDGNLAASTLSMDQALRNFLSLGMTPEEASARLSLYPAEFLGLDDRGRIEPGAWADYVILDKNFELLEVVIEGVPVTLTSHNEGEL</sequence>